<feature type="compositionally biased region" description="Polar residues" evidence="1">
    <location>
        <begin position="106"/>
        <end position="120"/>
    </location>
</feature>
<organism evidence="2 3">
    <name type="scientific">Penicillium daleae</name>
    <dbReference type="NCBI Taxonomy" id="63821"/>
    <lineage>
        <taxon>Eukaryota</taxon>
        <taxon>Fungi</taxon>
        <taxon>Dikarya</taxon>
        <taxon>Ascomycota</taxon>
        <taxon>Pezizomycotina</taxon>
        <taxon>Eurotiomycetes</taxon>
        <taxon>Eurotiomycetidae</taxon>
        <taxon>Eurotiales</taxon>
        <taxon>Aspergillaceae</taxon>
        <taxon>Penicillium</taxon>
    </lineage>
</organism>
<dbReference type="EMBL" id="JAPVEA010000001">
    <property type="protein sequence ID" value="KAJ5465093.1"/>
    <property type="molecule type" value="Genomic_DNA"/>
</dbReference>
<evidence type="ECO:0000313" key="3">
    <source>
        <dbReference type="Proteomes" id="UP001213681"/>
    </source>
</evidence>
<keyword evidence="3" id="KW-1185">Reference proteome</keyword>
<protein>
    <submittedName>
        <fullName evidence="2">Uncharacterized protein</fullName>
    </submittedName>
</protein>
<comment type="caution">
    <text evidence="2">The sequence shown here is derived from an EMBL/GenBank/DDBJ whole genome shotgun (WGS) entry which is preliminary data.</text>
</comment>
<sequence length="120" mass="12494">MPSSKSSPSARQAGHTLGLTPSEVRLLLLAHLCMDEATGKVQAEKLAVRASLTVSSARTMYRAARAKLARLNPEPEASAGSPDDAGASSDGTPARPRRGRPRKSEVSNAAATTEPQASED</sequence>
<evidence type="ECO:0000313" key="2">
    <source>
        <dbReference type="EMBL" id="KAJ5465093.1"/>
    </source>
</evidence>
<feature type="compositionally biased region" description="Low complexity" evidence="1">
    <location>
        <begin position="77"/>
        <end position="94"/>
    </location>
</feature>
<accession>A0AAD6CGT5</accession>
<evidence type="ECO:0000256" key="1">
    <source>
        <dbReference type="SAM" id="MobiDB-lite"/>
    </source>
</evidence>
<proteinExistence type="predicted"/>
<feature type="region of interest" description="Disordered" evidence="1">
    <location>
        <begin position="68"/>
        <end position="120"/>
    </location>
</feature>
<dbReference type="Proteomes" id="UP001213681">
    <property type="component" value="Unassembled WGS sequence"/>
</dbReference>
<dbReference type="AlphaFoldDB" id="A0AAD6CGT5"/>
<reference evidence="2" key="1">
    <citation type="submission" date="2022-12" db="EMBL/GenBank/DDBJ databases">
        <authorList>
            <person name="Petersen C."/>
        </authorList>
    </citation>
    <scope>NUCLEOTIDE SEQUENCE</scope>
    <source>
        <strain evidence="2">IBT 16125</strain>
    </source>
</reference>
<dbReference type="RefSeq" id="XP_056771940.1">
    <property type="nucleotide sequence ID" value="XM_056904173.1"/>
</dbReference>
<dbReference type="GeneID" id="81594416"/>
<name>A0AAD6CGT5_9EURO</name>
<gene>
    <name evidence="2" type="ORF">N7458_000779</name>
</gene>
<reference evidence="2" key="2">
    <citation type="journal article" date="2023" name="IMA Fungus">
        <title>Comparative genomic study of the Penicillium genus elucidates a diverse pangenome and 15 lateral gene transfer events.</title>
        <authorList>
            <person name="Petersen C."/>
            <person name="Sorensen T."/>
            <person name="Nielsen M.R."/>
            <person name="Sondergaard T.E."/>
            <person name="Sorensen J.L."/>
            <person name="Fitzpatrick D.A."/>
            <person name="Frisvad J.C."/>
            <person name="Nielsen K.L."/>
        </authorList>
    </citation>
    <scope>NUCLEOTIDE SEQUENCE</scope>
    <source>
        <strain evidence="2">IBT 16125</strain>
    </source>
</reference>